<feature type="region of interest" description="Disordered" evidence="2">
    <location>
        <begin position="145"/>
        <end position="167"/>
    </location>
</feature>
<proteinExistence type="predicted"/>
<keyword evidence="1" id="KW-0175">Coiled coil</keyword>
<feature type="compositionally biased region" description="Pro residues" evidence="2">
    <location>
        <begin position="803"/>
        <end position="814"/>
    </location>
</feature>
<keyword evidence="4" id="KW-1185">Reference proteome</keyword>
<evidence type="ECO:0000256" key="2">
    <source>
        <dbReference type="SAM" id="MobiDB-lite"/>
    </source>
</evidence>
<feature type="compositionally biased region" description="Polar residues" evidence="2">
    <location>
        <begin position="299"/>
        <end position="317"/>
    </location>
</feature>
<sequence length="985" mass="107568">MKVEHKGLKDECCTLQFNEIGAEESAQVISDGGATHSCFVLTKPGVPITLQCTTHLPEGIEEFIELVVDGVSRSMTTVRPAKEKKPFYNTIIDKVLSYRFEGGKKKGLKSCGMEAQLRNDNIKTTPGAPASAVSTIEVQHWRKYPENSETAASGDQPAKERAPKYDQVPRWSDREQTFSDDIPHEYSIQFTGDGKALKPLKDRIAEDKDDFKHFRTYKFHLVSPEQFQKLGGAIPSAKQSSPQVVVPVKNKSQEKQSKETAENDKKVPKFVQSIEEESGESSKTTSGKSEKEKAEKLPSAQTSENKTPSETTDSSKPATEGKSGERVTTIDLRSQSPDFGGCPSENDDDDAEPVPDQVLSPSPFPEKDEEIEENADGHTEILAEKQSTVPEGSQDVLKDYHATVEELIREDQEATNSFEPIPLKDIDVEAEMEEGEVVLVPAPASKKRSVVYGFPGGPADKLRARDDAMRSSTDPMEGVQFTRSSTPVDEEMGVVKGVESIDTKNSLMTPPPSTQKLVESIEVPVSPTSFNNLQSPTRALSPLRNVHQILEEDGASAVTAIRNPARRFSFENGMDLIQRVEDGAREGNVGNLNSLDLNVPESRFARIPRTGGNRRPAGKGMSASPAPENIPEHIRQQSSKESLQALFHLESLPAPRTEKVVPVEDEYVVQELSKQDAQSAKPVLNRENGVVPRIESPKDNNIDAEMLVGAIDPPKQKEAQTKKPIGEKAGFSRPLLSDVGVLFEKNDHVVPKTQDSHLRAHKKRQEQDRLSVSTQLVPVRTPSPTVLTPTIPPRPQKVTAPRPATPPTPSPAPRSRPSDFSVKQSIEKPSKHTKQPSVVTTPVEQLSNPSSSKPTPAIAPPKPSKPNGVAQGVSTSAASTSTSTSKSKKRKANSDKINGVDGRAAKKVATSPSTSTAANKAETDLNQAKRAALARLEKAKKLREDLDKKEALLEEIKGIEEEAARIEGENKVKKENIEKFGDMSV</sequence>
<dbReference type="EMBL" id="CAJVRL010000081">
    <property type="protein sequence ID" value="CAG8957941.1"/>
    <property type="molecule type" value="Genomic_DNA"/>
</dbReference>
<dbReference type="AlphaFoldDB" id="A0A9N9L195"/>
<feature type="region of interest" description="Disordered" evidence="2">
    <location>
        <begin position="448"/>
        <end position="494"/>
    </location>
</feature>
<name>A0A9N9L195_9HELO</name>
<feature type="region of interest" description="Disordered" evidence="2">
    <location>
        <begin position="234"/>
        <end position="378"/>
    </location>
</feature>
<feature type="compositionally biased region" description="Basic and acidic residues" evidence="2">
    <location>
        <begin position="460"/>
        <end position="469"/>
    </location>
</feature>
<feature type="region of interest" description="Disordered" evidence="2">
    <location>
        <begin position="606"/>
        <end position="628"/>
    </location>
</feature>
<feature type="compositionally biased region" description="Low complexity" evidence="2">
    <location>
        <begin position="874"/>
        <end position="885"/>
    </location>
</feature>
<evidence type="ECO:0000256" key="1">
    <source>
        <dbReference type="SAM" id="Coils"/>
    </source>
</evidence>
<feature type="compositionally biased region" description="Basic and acidic residues" evidence="2">
    <location>
        <begin position="748"/>
        <end position="758"/>
    </location>
</feature>
<feature type="compositionally biased region" description="Polar residues" evidence="2">
    <location>
        <begin position="770"/>
        <end position="788"/>
    </location>
</feature>
<feature type="compositionally biased region" description="Basic and acidic residues" evidence="2">
    <location>
        <begin position="251"/>
        <end position="267"/>
    </location>
</feature>
<dbReference type="OrthoDB" id="3564482at2759"/>
<gene>
    <name evidence="3" type="ORF">HYFRA_00000283</name>
</gene>
<evidence type="ECO:0000313" key="4">
    <source>
        <dbReference type="Proteomes" id="UP000696280"/>
    </source>
</evidence>
<organism evidence="3 4">
    <name type="scientific">Hymenoscyphus fraxineus</name>
    <dbReference type="NCBI Taxonomy" id="746836"/>
    <lineage>
        <taxon>Eukaryota</taxon>
        <taxon>Fungi</taxon>
        <taxon>Dikarya</taxon>
        <taxon>Ascomycota</taxon>
        <taxon>Pezizomycotina</taxon>
        <taxon>Leotiomycetes</taxon>
        <taxon>Helotiales</taxon>
        <taxon>Helotiaceae</taxon>
        <taxon>Hymenoscyphus</taxon>
    </lineage>
</organism>
<evidence type="ECO:0000313" key="3">
    <source>
        <dbReference type="EMBL" id="CAG8957941.1"/>
    </source>
</evidence>
<feature type="coiled-coil region" evidence="1">
    <location>
        <begin position="929"/>
        <end position="976"/>
    </location>
</feature>
<feature type="region of interest" description="Disordered" evidence="2">
    <location>
        <begin position="748"/>
        <end position="924"/>
    </location>
</feature>
<comment type="caution">
    <text evidence="3">The sequence shown here is derived from an EMBL/GenBank/DDBJ whole genome shotgun (WGS) entry which is preliminary data.</text>
</comment>
<reference evidence="3" key="1">
    <citation type="submission" date="2021-07" db="EMBL/GenBank/DDBJ databases">
        <authorList>
            <person name="Durling M."/>
        </authorList>
    </citation>
    <scope>NUCLEOTIDE SEQUENCE</scope>
</reference>
<protein>
    <submittedName>
        <fullName evidence="3">Uncharacterized protein</fullName>
    </submittedName>
</protein>
<dbReference type="Proteomes" id="UP000696280">
    <property type="component" value="Unassembled WGS sequence"/>
</dbReference>
<accession>A0A9N9L195</accession>
<feature type="compositionally biased region" description="Polar residues" evidence="2">
    <location>
        <begin position="835"/>
        <end position="854"/>
    </location>
</feature>